<keyword evidence="6" id="KW-1185">Reference proteome</keyword>
<protein>
    <submittedName>
        <fullName evidence="5">Phophatidylserine decarboxylase-domain-containing protein</fullName>
    </submittedName>
</protein>
<dbReference type="AlphaFoldDB" id="A0A5N6U746"/>
<dbReference type="EMBL" id="ML742029">
    <property type="protein sequence ID" value="KAE8154473.1"/>
    <property type="molecule type" value="Genomic_DNA"/>
</dbReference>
<evidence type="ECO:0000256" key="1">
    <source>
        <dbReference type="ARBA" id="ARBA00022793"/>
    </source>
</evidence>
<keyword evidence="1" id="KW-0210">Decarboxylase</keyword>
<dbReference type="PANTHER" id="PTHR10067">
    <property type="entry name" value="PHOSPHATIDYLSERINE DECARBOXYLASE"/>
    <property type="match status" value="1"/>
</dbReference>
<evidence type="ECO:0000256" key="3">
    <source>
        <dbReference type="SAM" id="SignalP"/>
    </source>
</evidence>
<keyword evidence="2" id="KW-0456">Lyase</keyword>
<feature type="domain" description="L-tryptophan decarboxylase PsiD-like" evidence="4">
    <location>
        <begin position="72"/>
        <end position="209"/>
    </location>
</feature>
<dbReference type="Pfam" id="PF02666">
    <property type="entry name" value="PS_Dcarbxylase"/>
    <property type="match status" value="1"/>
</dbReference>
<feature type="chain" id="PRO_5025047133" evidence="3">
    <location>
        <begin position="20"/>
        <end position="465"/>
    </location>
</feature>
<dbReference type="GO" id="GO:0006646">
    <property type="term" value="P:phosphatidylethanolamine biosynthetic process"/>
    <property type="evidence" value="ECO:0007669"/>
    <property type="project" value="TreeGrafter"/>
</dbReference>
<name>A0A5N6U746_ASPAV</name>
<organism evidence="5 6">
    <name type="scientific">Aspergillus avenaceus</name>
    <dbReference type="NCBI Taxonomy" id="36643"/>
    <lineage>
        <taxon>Eukaryota</taxon>
        <taxon>Fungi</taxon>
        <taxon>Dikarya</taxon>
        <taxon>Ascomycota</taxon>
        <taxon>Pezizomycotina</taxon>
        <taxon>Eurotiomycetes</taxon>
        <taxon>Eurotiomycetidae</taxon>
        <taxon>Eurotiales</taxon>
        <taxon>Aspergillaceae</taxon>
        <taxon>Aspergillus</taxon>
        <taxon>Aspergillus subgen. Circumdati</taxon>
    </lineage>
</organism>
<dbReference type="InterPro" id="IPR022237">
    <property type="entry name" value="PsiD-like"/>
</dbReference>
<accession>A0A5N6U746</accession>
<dbReference type="GO" id="GO:0004609">
    <property type="term" value="F:phosphatidylserine decarboxylase activity"/>
    <property type="evidence" value="ECO:0007669"/>
    <property type="project" value="InterPro"/>
</dbReference>
<evidence type="ECO:0000256" key="2">
    <source>
        <dbReference type="ARBA" id="ARBA00023239"/>
    </source>
</evidence>
<dbReference type="Proteomes" id="UP000325780">
    <property type="component" value="Unassembled WGS sequence"/>
</dbReference>
<keyword evidence="3" id="KW-0732">Signal</keyword>
<dbReference type="Pfam" id="PF12588">
    <property type="entry name" value="PSDC"/>
    <property type="match status" value="1"/>
</dbReference>
<gene>
    <name evidence="5" type="ORF">BDV25DRAFT_135908</name>
</gene>
<reference evidence="5 6" key="1">
    <citation type="submission" date="2019-04" db="EMBL/GenBank/DDBJ databases">
        <title>Friends and foes A comparative genomics study of 23 Aspergillus species from section Flavi.</title>
        <authorList>
            <consortium name="DOE Joint Genome Institute"/>
            <person name="Kjaerbolling I."/>
            <person name="Vesth T."/>
            <person name="Frisvad J.C."/>
            <person name="Nybo J.L."/>
            <person name="Theobald S."/>
            <person name="Kildgaard S."/>
            <person name="Isbrandt T."/>
            <person name="Kuo A."/>
            <person name="Sato A."/>
            <person name="Lyhne E.K."/>
            <person name="Kogle M.E."/>
            <person name="Wiebenga A."/>
            <person name="Kun R.S."/>
            <person name="Lubbers R.J."/>
            <person name="Makela M.R."/>
            <person name="Barry K."/>
            <person name="Chovatia M."/>
            <person name="Clum A."/>
            <person name="Daum C."/>
            <person name="Haridas S."/>
            <person name="He G."/>
            <person name="LaButti K."/>
            <person name="Lipzen A."/>
            <person name="Mondo S."/>
            <person name="Riley R."/>
            <person name="Salamov A."/>
            <person name="Simmons B.A."/>
            <person name="Magnuson J.K."/>
            <person name="Henrissat B."/>
            <person name="Mortensen U.H."/>
            <person name="Larsen T.O."/>
            <person name="Devries R.P."/>
            <person name="Grigoriev I.V."/>
            <person name="Machida M."/>
            <person name="Baker S.E."/>
            <person name="Andersen M.R."/>
        </authorList>
    </citation>
    <scope>NUCLEOTIDE SEQUENCE [LARGE SCALE GENOMIC DNA]</scope>
    <source>
        <strain evidence="5 6">IBT 18842</strain>
    </source>
</reference>
<proteinExistence type="predicted"/>
<evidence type="ECO:0000259" key="4">
    <source>
        <dbReference type="Pfam" id="PF12588"/>
    </source>
</evidence>
<sequence length="465" mass="50829">MWMNKVLSLTTIFLGTVAGGYESHDIASALPAFGLPPISNPRLSALQDAQYYKQWFVCITQGVDREPQDVSSVVQEFQEFIESNSRIYMLFNSMFEEIPDDSMASTDMNGYPRVRDYRHMLQVLNKVLSSAPLWRDNAPYPILMPIPINTLLAWVMGTASGSAAFSDPDVNAMLKKVLNTWGCYMRSPASLSALGNGPTGWLSEKAIQNLTKVGNAGITSYTFCQLYDCEPAVPNHGFQSWDDFFTRSFRKGIRPVASPDDDSVIANPTESTPYAMKRGIKARDNFWLKGQNYSVQDMLGHDPLAKEFVGGTIYQALLTALSYHRWHAPVSGRIVKAYTIPGTYSSVPPSTGGHHTGGTHPNDLMEGYAYITAMATRAVILIESDNPDIGLVAFLGIGLAEVSSCEITVKRGDRVQKGDQIGMFHYGGSTSVLILRGGVDALGFPEGGNDNIPVGSRLAVVPSKI</sequence>
<feature type="signal peptide" evidence="3">
    <location>
        <begin position="1"/>
        <end position="19"/>
    </location>
</feature>
<dbReference type="PANTHER" id="PTHR10067:SF9">
    <property type="entry name" value="PHOSPHATIDYLSERINE DECARBOXYLASE FAMILY PROTEIN (AFU_ORTHOLOGUE AFUA_7G01730)"/>
    <property type="match status" value="1"/>
</dbReference>
<dbReference type="GO" id="GO:0005739">
    <property type="term" value="C:mitochondrion"/>
    <property type="evidence" value="ECO:0007669"/>
    <property type="project" value="TreeGrafter"/>
</dbReference>
<evidence type="ECO:0000313" key="5">
    <source>
        <dbReference type="EMBL" id="KAE8154473.1"/>
    </source>
</evidence>
<dbReference type="InterPro" id="IPR003817">
    <property type="entry name" value="PS_Dcarbxylase"/>
</dbReference>
<evidence type="ECO:0000313" key="6">
    <source>
        <dbReference type="Proteomes" id="UP000325780"/>
    </source>
</evidence>
<dbReference type="OrthoDB" id="5973539at2759"/>